<accession>A0A1A6A463</accession>
<proteinExistence type="predicted"/>
<keyword evidence="1" id="KW-0472">Membrane</keyword>
<dbReference type="EMBL" id="KI894031">
    <property type="protein sequence ID" value="OBR84849.1"/>
    <property type="molecule type" value="Genomic_DNA"/>
</dbReference>
<evidence type="ECO:0000256" key="1">
    <source>
        <dbReference type="SAM" id="Phobius"/>
    </source>
</evidence>
<feature type="transmembrane region" description="Helical" evidence="1">
    <location>
        <begin position="7"/>
        <end position="26"/>
    </location>
</feature>
<dbReference type="VEuPathDB" id="FungiDB:I303_04170"/>
<keyword evidence="1" id="KW-0812">Transmembrane</keyword>
<protein>
    <submittedName>
        <fullName evidence="2">Uncharacterized protein</fullName>
    </submittedName>
</protein>
<dbReference type="STRING" id="1296121.A0A1A6A463"/>
<dbReference type="AlphaFoldDB" id="A0A1A6A463"/>
<organism evidence="2">
    <name type="scientific">Kwoniella dejecticola CBS 10117</name>
    <dbReference type="NCBI Taxonomy" id="1296121"/>
    <lineage>
        <taxon>Eukaryota</taxon>
        <taxon>Fungi</taxon>
        <taxon>Dikarya</taxon>
        <taxon>Basidiomycota</taxon>
        <taxon>Agaricomycotina</taxon>
        <taxon>Tremellomycetes</taxon>
        <taxon>Tremellales</taxon>
        <taxon>Cryptococcaceae</taxon>
        <taxon>Kwoniella</taxon>
    </lineage>
</organism>
<keyword evidence="1" id="KW-1133">Transmembrane helix</keyword>
<gene>
    <name evidence="2" type="ORF">I303_04170</name>
</gene>
<name>A0A1A6A463_9TREE</name>
<sequence length="78" mass="8521">MQGLKDVFIFFVPVVVICLLMCAFIKDLPLDAPALPMLPANKTDGSLPDCIDTTSEENKSIPTAAIPVLQMMEKVRKS</sequence>
<evidence type="ECO:0000313" key="2">
    <source>
        <dbReference type="EMBL" id="OBR84849.1"/>
    </source>
</evidence>
<reference evidence="2" key="1">
    <citation type="submission" date="2013-07" db="EMBL/GenBank/DDBJ databases">
        <title>The Genome Sequence of Cryptococcus dejecticola CBS10117.</title>
        <authorList>
            <consortium name="The Broad Institute Genome Sequencing Platform"/>
            <person name="Cuomo C."/>
            <person name="Litvintseva A."/>
            <person name="Chen Y."/>
            <person name="Heitman J."/>
            <person name="Sun S."/>
            <person name="Springer D."/>
            <person name="Dromer F."/>
            <person name="Young S.K."/>
            <person name="Zeng Q."/>
            <person name="Gargeya S."/>
            <person name="Fitzgerald M."/>
            <person name="Abouelleil A."/>
            <person name="Alvarado L."/>
            <person name="Berlin A.M."/>
            <person name="Chapman S.B."/>
            <person name="Dewar J."/>
            <person name="Goldberg J."/>
            <person name="Griggs A."/>
            <person name="Gujja S."/>
            <person name="Hansen M."/>
            <person name="Howarth C."/>
            <person name="Imamovic A."/>
            <person name="Larimer J."/>
            <person name="McCowan C."/>
            <person name="Murphy C."/>
            <person name="Pearson M."/>
            <person name="Priest M."/>
            <person name="Roberts A."/>
            <person name="Saif S."/>
            <person name="Shea T."/>
            <person name="Sykes S."/>
            <person name="Wortman J."/>
            <person name="Nusbaum C."/>
            <person name="Birren B."/>
        </authorList>
    </citation>
    <scope>NUCLEOTIDE SEQUENCE [LARGE SCALE GENOMIC DNA]</scope>
    <source>
        <strain evidence="2">CBS 10117</strain>
    </source>
</reference>